<dbReference type="Gene3D" id="1.20.1250.20">
    <property type="entry name" value="MFS general substrate transporter like domains"/>
    <property type="match status" value="2"/>
</dbReference>
<name>A0A7W9CW61_9HYPH</name>
<dbReference type="PANTHER" id="PTHR23521">
    <property type="entry name" value="TRANSPORTER MFS SUPERFAMILY"/>
    <property type="match status" value="1"/>
</dbReference>
<feature type="transmembrane region" description="Helical" evidence="4">
    <location>
        <begin position="106"/>
        <end position="128"/>
    </location>
</feature>
<keyword evidence="1 4" id="KW-0812">Transmembrane</keyword>
<dbReference type="SUPFAM" id="SSF103473">
    <property type="entry name" value="MFS general substrate transporter"/>
    <property type="match status" value="1"/>
</dbReference>
<organism evidence="6 7">
    <name type="scientific">Prosthecomicrobium pneumaticum</name>
    <dbReference type="NCBI Taxonomy" id="81895"/>
    <lineage>
        <taxon>Bacteria</taxon>
        <taxon>Pseudomonadati</taxon>
        <taxon>Pseudomonadota</taxon>
        <taxon>Alphaproteobacteria</taxon>
        <taxon>Hyphomicrobiales</taxon>
        <taxon>Kaistiaceae</taxon>
        <taxon>Prosthecomicrobium</taxon>
    </lineage>
</organism>
<feature type="transmembrane region" description="Helical" evidence="4">
    <location>
        <begin position="167"/>
        <end position="186"/>
    </location>
</feature>
<dbReference type="InterPro" id="IPR036259">
    <property type="entry name" value="MFS_trans_sf"/>
</dbReference>
<feature type="transmembrane region" description="Helical" evidence="4">
    <location>
        <begin position="299"/>
        <end position="321"/>
    </location>
</feature>
<dbReference type="EMBL" id="JACHOO010000003">
    <property type="protein sequence ID" value="MBB5752671.1"/>
    <property type="molecule type" value="Genomic_DNA"/>
</dbReference>
<feature type="transmembrane region" description="Helical" evidence="4">
    <location>
        <begin position="362"/>
        <end position="381"/>
    </location>
</feature>
<feature type="transmembrane region" description="Helical" evidence="4">
    <location>
        <begin position="50"/>
        <end position="70"/>
    </location>
</feature>
<evidence type="ECO:0000256" key="3">
    <source>
        <dbReference type="ARBA" id="ARBA00023136"/>
    </source>
</evidence>
<dbReference type="InterPro" id="IPR011701">
    <property type="entry name" value="MFS"/>
</dbReference>
<dbReference type="AlphaFoldDB" id="A0A7W9CW61"/>
<sequence length="391" mass="40375">MSHSAEIEAEPCRNGSLVAPLASVAAVGLGFSIAMPLLSLTLEARGISNTWIGINTAAWGLASMAITPFVPRLAAFIGTSRLLALSIATMAAALPLFWLAENFWLWFPLRFLAGAALTVTFVLSEFWISTVAPPARRGLVMGLYATLLSLGFACGPLVLRLTGLNGLPPFGAGAIVLALAVIPILAGGNGAPRLSGHARGGMGRFLFLAPVATGAALLFGMIESGAFALLPLYGQAVGFDRDTVILFAIAVTIGNIVMQLPIGLLSDRIDRRALLLGIAVCGLVGSAVTPLVAHGFWPFMILLGLWGGSVGALYTVGLAHLGSRFSGADLATANAAFVFCYSAGALGGPAVIGAAMDVWRPHGFAVALGAFFLAYIVLVFIRLTTRAAQNG</sequence>
<dbReference type="Pfam" id="PF07690">
    <property type="entry name" value="MFS_1"/>
    <property type="match status" value="1"/>
</dbReference>
<dbReference type="InterPro" id="IPR047200">
    <property type="entry name" value="MFS_YcaD-like"/>
</dbReference>
<evidence type="ECO:0000313" key="7">
    <source>
        <dbReference type="Proteomes" id="UP000523821"/>
    </source>
</evidence>
<feature type="transmembrane region" description="Helical" evidence="4">
    <location>
        <begin position="17"/>
        <end position="38"/>
    </location>
</feature>
<dbReference type="CDD" id="cd17477">
    <property type="entry name" value="MFS_YcaD_like"/>
    <property type="match status" value="1"/>
</dbReference>
<evidence type="ECO:0000256" key="2">
    <source>
        <dbReference type="ARBA" id="ARBA00022989"/>
    </source>
</evidence>
<protein>
    <submittedName>
        <fullName evidence="6">MFS family permease</fullName>
    </submittedName>
</protein>
<feature type="transmembrane region" description="Helical" evidence="4">
    <location>
        <begin position="140"/>
        <end position="161"/>
    </location>
</feature>
<gene>
    <name evidence="6" type="ORF">GGQ63_001725</name>
</gene>
<dbReference type="RefSeq" id="WP_183854674.1">
    <property type="nucleotide sequence ID" value="NZ_JACHOO010000003.1"/>
</dbReference>
<reference evidence="6 7" key="1">
    <citation type="submission" date="2020-08" db="EMBL/GenBank/DDBJ databases">
        <title>Genomic Encyclopedia of Type Strains, Phase IV (KMG-IV): sequencing the most valuable type-strain genomes for metagenomic binning, comparative biology and taxonomic classification.</title>
        <authorList>
            <person name="Goeker M."/>
        </authorList>
    </citation>
    <scope>NUCLEOTIDE SEQUENCE [LARGE SCALE GENOMIC DNA]</scope>
    <source>
        <strain evidence="6 7">DSM 16268</strain>
    </source>
</reference>
<proteinExistence type="predicted"/>
<comment type="caution">
    <text evidence="6">The sequence shown here is derived from an EMBL/GenBank/DDBJ whole genome shotgun (WGS) entry which is preliminary data.</text>
</comment>
<dbReference type="GO" id="GO:0005886">
    <property type="term" value="C:plasma membrane"/>
    <property type="evidence" value="ECO:0007669"/>
    <property type="project" value="TreeGrafter"/>
</dbReference>
<evidence type="ECO:0000313" key="6">
    <source>
        <dbReference type="EMBL" id="MBB5752671.1"/>
    </source>
</evidence>
<feature type="transmembrane region" description="Helical" evidence="4">
    <location>
        <begin position="82"/>
        <end position="100"/>
    </location>
</feature>
<dbReference type="InterPro" id="IPR020846">
    <property type="entry name" value="MFS_dom"/>
</dbReference>
<accession>A0A7W9CW61</accession>
<feature type="domain" description="Major facilitator superfamily (MFS) profile" evidence="5">
    <location>
        <begin position="16"/>
        <end position="386"/>
    </location>
</feature>
<feature type="transmembrane region" description="Helical" evidence="4">
    <location>
        <begin position="273"/>
        <end position="293"/>
    </location>
</feature>
<evidence type="ECO:0000256" key="4">
    <source>
        <dbReference type="SAM" id="Phobius"/>
    </source>
</evidence>
<dbReference type="PROSITE" id="PS50850">
    <property type="entry name" value="MFS"/>
    <property type="match status" value="1"/>
</dbReference>
<evidence type="ECO:0000256" key="1">
    <source>
        <dbReference type="ARBA" id="ARBA00022692"/>
    </source>
</evidence>
<keyword evidence="2 4" id="KW-1133">Transmembrane helix</keyword>
<keyword evidence="7" id="KW-1185">Reference proteome</keyword>
<evidence type="ECO:0000259" key="5">
    <source>
        <dbReference type="PROSITE" id="PS50850"/>
    </source>
</evidence>
<dbReference type="Proteomes" id="UP000523821">
    <property type="component" value="Unassembled WGS sequence"/>
</dbReference>
<keyword evidence="3 4" id="KW-0472">Membrane</keyword>
<feature type="transmembrane region" description="Helical" evidence="4">
    <location>
        <begin position="245"/>
        <end position="266"/>
    </location>
</feature>
<dbReference type="PANTHER" id="PTHR23521:SF3">
    <property type="entry name" value="MFS TRANSPORTER"/>
    <property type="match status" value="1"/>
</dbReference>
<feature type="transmembrane region" description="Helical" evidence="4">
    <location>
        <begin position="333"/>
        <end position="356"/>
    </location>
</feature>
<feature type="transmembrane region" description="Helical" evidence="4">
    <location>
        <begin position="207"/>
        <end position="233"/>
    </location>
</feature>
<dbReference type="GO" id="GO:0022857">
    <property type="term" value="F:transmembrane transporter activity"/>
    <property type="evidence" value="ECO:0007669"/>
    <property type="project" value="InterPro"/>
</dbReference>